<dbReference type="PANTHER" id="PTHR43725">
    <property type="entry name" value="UDP-GLUCOSE 4-EPIMERASE"/>
    <property type="match status" value="1"/>
</dbReference>
<organism evidence="8 9">
    <name type="scientific">Marininema halotolerans</name>
    <dbReference type="NCBI Taxonomy" id="1155944"/>
    <lineage>
        <taxon>Bacteria</taxon>
        <taxon>Bacillati</taxon>
        <taxon>Bacillota</taxon>
        <taxon>Bacilli</taxon>
        <taxon>Bacillales</taxon>
        <taxon>Thermoactinomycetaceae</taxon>
        <taxon>Marininema</taxon>
    </lineage>
</organism>
<proteinExistence type="inferred from homology"/>
<dbReference type="SUPFAM" id="SSF51735">
    <property type="entry name" value="NAD(P)-binding Rossmann-fold domains"/>
    <property type="match status" value="1"/>
</dbReference>
<feature type="domain" description="NAD-dependent epimerase/dehydratase" evidence="7">
    <location>
        <begin position="3"/>
        <end position="234"/>
    </location>
</feature>
<dbReference type="PANTHER" id="PTHR43725:SF53">
    <property type="entry name" value="UDP-ARABINOSE 4-EPIMERASE 1"/>
    <property type="match status" value="1"/>
</dbReference>
<evidence type="ECO:0000313" key="9">
    <source>
        <dbReference type="Proteomes" id="UP000198660"/>
    </source>
</evidence>
<reference evidence="9" key="1">
    <citation type="submission" date="2016-10" db="EMBL/GenBank/DDBJ databases">
        <authorList>
            <person name="Varghese N."/>
            <person name="Submissions S."/>
        </authorList>
    </citation>
    <scope>NUCLEOTIDE SEQUENCE [LARGE SCALE GENOMIC DNA]</scope>
    <source>
        <strain evidence="9">DSM 45789</strain>
    </source>
</reference>
<name>A0A1I6P123_9BACL</name>
<evidence type="ECO:0000256" key="3">
    <source>
        <dbReference type="ARBA" id="ARBA00018569"/>
    </source>
</evidence>
<comment type="similarity">
    <text evidence="2">Belongs to the NAD(P)-dependent epimerase/dehydratase family.</text>
</comment>
<evidence type="ECO:0000256" key="2">
    <source>
        <dbReference type="ARBA" id="ARBA00007637"/>
    </source>
</evidence>
<dbReference type="AlphaFoldDB" id="A0A1I6P123"/>
<dbReference type="EMBL" id="FPAA01000001">
    <property type="protein sequence ID" value="SFS33778.1"/>
    <property type="molecule type" value="Genomic_DNA"/>
</dbReference>
<keyword evidence="4" id="KW-0299">Galactose metabolism</keyword>
<evidence type="ECO:0000256" key="6">
    <source>
        <dbReference type="ARBA" id="ARBA00033067"/>
    </source>
</evidence>
<evidence type="ECO:0000256" key="1">
    <source>
        <dbReference type="ARBA" id="ARBA00004947"/>
    </source>
</evidence>
<gene>
    <name evidence="8" type="ORF">SAMN05444972_101283</name>
</gene>
<dbReference type="Pfam" id="PF01370">
    <property type="entry name" value="Epimerase"/>
    <property type="match status" value="1"/>
</dbReference>
<evidence type="ECO:0000313" key="8">
    <source>
        <dbReference type="EMBL" id="SFS33778.1"/>
    </source>
</evidence>
<keyword evidence="4" id="KW-0119">Carbohydrate metabolism</keyword>
<keyword evidence="9" id="KW-1185">Reference proteome</keyword>
<dbReference type="InterPro" id="IPR036291">
    <property type="entry name" value="NAD(P)-bd_dom_sf"/>
</dbReference>
<dbReference type="Gene3D" id="3.40.50.720">
    <property type="entry name" value="NAD(P)-binding Rossmann-like Domain"/>
    <property type="match status" value="1"/>
</dbReference>
<dbReference type="OrthoDB" id="9771073at2"/>
<comment type="pathway">
    <text evidence="1">Carbohydrate metabolism; galactose metabolism.</text>
</comment>
<protein>
    <recommendedName>
        <fullName evidence="3">UDP-glucose 4-epimerase</fullName>
    </recommendedName>
    <alternativeName>
        <fullName evidence="6">Galactowaldenase</fullName>
    </alternativeName>
    <alternativeName>
        <fullName evidence="5">UDP-galactose 4-epimerase</fullName>
    </alternativeName>
</protein>
<dbReference type="InterPro" id="IPR001509">
    <property type="entry name" value="Epimerase_deHydtase"/>
</dbReference>
<dbReference type="GO" id="GO:0006012">
    <property type="term" value="P:galactose metabolic process"/>
    <property type="evidence" value="ECO:0007669"/>
    <property type="project" value="UniProtKB-KW"/>
</dbReference>
<dbReference type="RefSeq" id="WP_091832716.1">
    <property type="nucleotide sequence ID" value="NZ_FPAA01000001.1"/>
</dbReference>
<evidence type="ECO:0000256" key="4">
    <source>
        <dbReference type="ARBA" id="ARBA00023144"/>
    </source>
</evidence>
<dbReference type="Proteomes" id="UP000198660">
    <property type="component" value="Unassembled WGS sequence"/>
</dbReference>
<evidence type="ECO:0000259" key="7">
    <source>
        <dbReference type="Pfam" id="PF01370"/>
    </source>
</evidence>
<evidence type="ECO:0000256" key="5">
    <source>
        <dbReference type="ARBA" id="ARBA00031367"/>
    </source>
</evidence>
<sequence>MKVLVTGGAGFIGSHTVELLLKKGFQPVVVDNLSTGQEDYLYGEVPFYRLPIQDEGLMEVFERERPHAVIHLAANAKVTTSVKDPQADAATNIMGTLRVLEGCRQYGAKKIVYASSAAVYGNPQYLPIDENHPVNPLSPYGISKYTPESYLQVYSQLYGLRYTAFRYANVYGVRQLLGGEAGVIPILMNQLIAGETFTIDGDGDQSRDYINVEDVAGANVLALDKGDNEIFNLGTGQRTTLNELIALMESVLGKKIDTVHGPDRPGDIKDSYFDIQRVTDTLGWSPHVHLSDGLTQTYDYYQELALG</sequence>
<accession>A0A1I6P123</accession>